<dbReference type="Pfam" id="PF00001">
    <property type="entry name" value="7tm_1"/>
    <property type="match status" value="1"/>
</dbReference>
<evidence type="ECO:0000256" key="7">
    <source>
        <dbReference type="ARBA" id="ARBA00023170"/>
    </source>
</evidence>
<dbReference type="GO" id="GO:0004930">
    <property type="term" value="F:G protein-coupled receptor activity"/>
    <property type="evidence" value="ECO:0007669"/>
    <property type="project" value="UniProtKB-KW"/>
</dbReference>
<proteinExistence type="inferred from homology"/>
<dbReference type="OrthoDB" id="10037617at2759"/>
<dbReference type="Proteomes" id="UP000616769">
    <property type="component" value="Unassembled WGS sequence"/>
</dbReference>
<dbReference type="AlphaFoldDB" id="A0A132AKL7"/>
<evidence type="ECO:0000256" key="2">
    <source>
        <dbReference type="ARBA" id="ARBA00010663"/>
    </source>
</evidence>
<dbReference type="PANTHER" id="PTHR45695:SF9">
    <property type="entry name" value="LEUCOKININ RECEPTOR"/>
    <property type="match status" value="1"/>
</dbReference>
<evidence type="ECO:0000259" key="9">
    <source>
        <dbReference type="PROSITE" id="PS50262"/>
    </source>
</evidence>
<accession>A0A132AKL7</accession>
<sequence>MADFYYDNLHNFSILYQNFGLPTIKNKNETSLSSSPSSSPSSPSSSSSASASTTSTTHLSSSLIHTEQIVDERNCFNTAELEAVPSRIAQWFLILIYSLTSFLALIGNITVIVVEICGKESAQNIRKYLINLAISDITIGVLCVPFTYTDFMLGQWIFPHWLCPTAQFVQLLSVFVTSSTLTFIGIERYMATLHPFSSIHHWLENHTHIMLGLTWVFGILYAFIPFENTATRSFQMADNQTYYECSYDNGVSLLKRRLFMTSNFVLTFILPLSTIKMMFTVILLYGICWMPIKLYQFLLDYGLISYCTENELYAMVSLFFLCHWMAMANSFVNPIIYSFMSKSFRVSILVNFFSPPPVYSLLPATPLCFLILSSFFSGGGDGSERT</sequence>
<dbReference type="InterPro" id="IPR017452">
    <property type="entry name" value="GPCR_Rhodpsn_7TM"/>
</dbReference>
<keyword evidence="6" id="KW-0472">Membrane</keyword>
<dbReference type="PRINTS" id="PR00237">
    <property type="entry name" value="GPCRRHODOPSN"/>
</dbReference>
<organism evidence="10 11">
    <name type="scientific">Sarcoptes scabiei</name>
    <name type="common">Itch mite</name>
    <name type="synonym">Acarus scabiei</name>
    <dbReference type="NCBI Taxonomy" id="52283"/>
    <lineage>
        <taxon>Eukaryota</taxon>
        <taxon>Metazoa</taxon>
        <taxon>Ecdysozoa</taxon>
        <taxon>Arthropoda</taxon>
        <taxon>Chelicerata</taxon>
        <taxon>Arachnida</taxon>
        <taxon>Acari</taxon>
        <taxon>Acariformes</taxon>
        <taxon>Sarcoptiformes</taxon>
        <taxon>Astigmata</taxon>
        <taxon>Psoroptidia</taxon>
        <taxon>Sarcoptoidea</taxon>
        <taxon>Sarcoptidae</taxon>
        <taxon>Sarcoptinae</taxon>
        <taxon>Sarcoptes</taxon>
    </lineage>
</organism>
<evidence type="ECO:0000256" key="3">
    <source>
        <dbReference type="ARBA" id="ARBA00022692"/>
    </source>
</evidence>
<keyword evidence="4" id="KW-1133">Transmembrane helix</keyword>
<evidence type="ECO:0000256" key="8">
    <source>
        <dbReference type="ARBA" id="ARBA00023224"/>
    </source>
</evidence>
<evidence type="ECO:0000256" key="5">
    <source>
        <dbReference type="ARBA" id="ARBA00023040"/>
    </source>
</evidence>
<evidence type="ECO:0000313" key="10">
    <source>
        <dbReference type="EMBL" id="KPM11514.1"/>
    </source>
</evidence>
<keyword evidence="3 10" id="KW-0812">Transmembrane</keyword>
<keyword evidence="7 10" id="KW-0675">Receptor</keyword>
<evidence type="ECO:0000313" key="11">
    <source>
        <dbReference type="Proteomes" id="UP000616769"/>
    </source>
</evidence>
<evidence type="ECO:0000256" key="4">
    <source>
        <dbReference type="ARBA" id="ARBA00022989"/>
    </source>
</evidence>
<evidence type="ECO:0000256" key="6">
    <source>
        <dbReference type="ARBA" id="ARBA00023136"/>
    </source>
</evidence>
<comment type="subcellular location">
    <subcellularLocation>
        <location evidence="1">Membrane</location>
        <topology evidence="1">Multi-pass membrane protein</topology>
    </subcellularLocation>
</comment>
<dbReference type="InterPro" id="IPR000276">
    <property type="entry name" value="GPCR_Rhodpsn"/>
</dbReference>
<feature type="domain" description="G-protein coupled receptors family 1 profile" evidence="9">
    <location>
        <begin position="107"/>
        <end position="337"/>
    </location>
</feature>
<reference evidence="10 11" key="1">
    <citation type="journal article" date="2015" name="Parasit. Vectors">
        <title>Draft genome of the scabies mite.</title>
        <authorList>
            <person name="Rider S.D.Jr."/>
            <person name="Morgan M.S."/>
            <person name="Arlian L.G."/>
        </authorList>
    </citation>
    <scope>NUCLEOTIDE SEQUENCE [LARGE SCALE GENOMIC DNA]</scope>
    <source>
        <strain evidence="10">Arlian Lab</strain>
    </source>
</reference>
<evidence type="ECO:0000256" key="1">
    <source>
        <dbReference type="ARBA" id="ARBA00004141"/>
    </source>
</evidence>
<dbReference type="SUPFAM" id="SSF81321">
    <property type="entry name" value="Family A G protein-coupled receptor-like"/>
    <property type="match status" value="1"/>
</dbReference>
<dbReference type="Gene3D" id="1.20.1070.10">
    <property type="entry name" value="Rhodopsin 7-helix transmembrane proteins"/>
    <property type="match status" value="2"/>
</dbReference>
<dbReference type="PROSITE" id="PS50262">
    <property type="entry name" value="G_PROTEIN_RECEP_F1_2"/>
    <property type="match status" value="1"/>
</dbReference>
<dbReference type="EMBL" id="JXLN01017373">
    <property type="protein sequence ID" value="KPM11514.1"/>
    <property type="molecule type" value="Genomic_DNA"/>
</dbReference>
<dbReference type="GO" id="GO:0005886">
    <property type="term" value="C:plasma membrane"/>
    <property type="evidence" value="ECO:0007669"/>
    <property type="project" value="TreeGrafter"/>
</dbReference>
<comment type="caution">
    <text evidence="10">The sequence shown here is derived from an EMBL/GenBank/DDBJ whole genome shotgun (WGS) entry which is preliminary data.</text>
</comment>
<keyword evidence="8" id="KW-0807">Transducer</keyword>
<gene>
    <name evidence="10" type="ORF">QR98_0100860</name>
</gene>
<protein>
    <submittedName>
        <fullName evidence="10">7 transmembrane receptor (Rhodopsin family)-like protein 15</fullName>
    </submittedName>
</protein>
<dbReference type="PANTHER" id="PTHR45695">
    <property type="entry name" value="LEUCOKININ RECEPTOR-RELATED"/>
    <property type="match status" value="1"/>
</dbReference>
<keyword evidence="5" id="KW-0297">G-protein coupled receptor</keyword>
<dbReference type="VEuPathDB" id="VectorBase:SSCA000933"/>
<name>A0A132AKL7_SARSC</name>
<comment type="similarity">
    <text evidence="2">Belongs to the G-protein coupled receptor 1 family.</text>
</comment>